<dbReference type="RefSeq" id="WP_175474114.1">
    <property type="nucleotide sequence ID" value="NZ_FNBW01000003.1"/>
</dbReference>
<evidence type="ECO:0000313" key="7">
    <source>
        <dbReference type="EMBL" id="SDF38854.1"/>
    </source>
</evidence>
<keyword evidence="4 6" id="KW-1133">Transmembrane helix</keyword>
<dbReference type="PANTHER" id="PTHR30238">
    <property type="entry name" value="MEMBRANE BOUND PREDICTED REDOX MODULATOR"/>
    <property type="match status" value="1"/>
</dbReference>
<dbReference type="EMBL" id="FNBW01000003">
    <property type="protein sequence ID" value="SDF38854.1"/>
    <property type="molecule type" value="Genomic_DNA"/>
</dbReference>
<name>A0A8G2EVN4_9PROT</name>
<dbReference type="Proteomes" id="UP000198615">
    <property type="component" value="Unassembled WGS sequence"/>
</dbReference>
<feature type="transmembrane region" description="Helical" evidence="6">
    <location>
        <begin position="158"/>
        <end position="178"/>
    </location>
</feature>
<feature type="transmembrane region" description="Helical" evidence="6">
    <location>
        <begin position="190"/>
        <end position="209"/>
    </location>
</feature>
<dbReference type="InterPro" id="IPR005496">
    <property type="entry name" value="Integral_membrane_TerC"/>
</dbReference>
<evidence type="ECO:0000256" key="3">
    <source>
        <dbReference type="ARBA" id="ARBA00022692"/>
    </source>
</evidence>
<dbReference type="PANTHER" id="PTHR30238:SF4">
    <property type="entry name" value="SLL1022 PROTEIN"/>
    <property type="match status" value="1"/>
</dbReference>
<evidence type="ECO:0000256" key="2">
    <source>
        <dbReference type="ARBA" id="ARBA00007511"/>
    </source>
</evidence>
<comment type="subcellular location">
    <subcellularLocation>
        <location evidence="1">Membrane</location>
        <topology evidence="1">Multi-pass membrane protein</topology>
    </subcellularLocation>
</comment>
<evidence type="ECO:0000256" key="5">
    <source>
        <dbReference type="ARBA" id="ARBA00023136"/>
    </source>
</evidence>
<reference evidence="7 8" key="1">
    <citation type="submission" date="2016-10" db="EMBL/GenBank/DDBJ databases">
        <authorList>
            <person name="Varghese N."/>
            <person name="Submissions S."/>
        </authorList>
    </citation>
    <scope>NUCLEOTIDE SEQUENCE [LARGE SCALE GENOMIC DNA]</scope>
    <source>
        <strain evidence="7 8">DSM 18839</strain>
    </source>
</reference>
<evidence type="ECO:0000313" key="8">
    <source>
        <dbReference type="Proteomes" id="UP000198615"/>
    </source>
</evidence>
<comment type="caution">
    <text evidence="7">The sequence shown here is derived from an EMBL/GenBank/DDBJ whole genome shotgun (WGS) entry which is preliminary data.</text>
</comment>
<keyword evidence="8" id="KW-1185">Reference proteome</keyword>
<dbReference type="AlphaFoldDB" id="A0A8G2EVN4"/>
<organism evidence="7 8">
    <name type="scientific">Thalassobaculum litoreum DSM 18839</name>
    <dbReference type="NCBI Taxonomy" id="1123362"/>
    <lineage>
        <taxon>Bacteria</taxon>
        <taxon>Pseudomonadati</taxon>
        <taxon>Pseudomonadota</taxon>
        <taxon>Alphaproteobacteria</taxon>
        <taxon>Rhodospirillales</taxon>
        <taxon>Thalassobaculaceae</taxon>
        <taxon>Thalassobaculum</taxon>
    </lineage>
</organism>
<evidence type="ECO:0000256" key="6">
    <source>
        <dbReference type="SAM" id="Phobius"/>
    </source>
</evidence>
<evidence type="ECO:0000256" key="4">
    <source>
        <dbReference type="ARBA" id="ARBA00022989"/>
    </source>
</evidence>
<keyword evidence="3 6" id="KW-0812">Transmembrane</keyword>
<protein>
    <submittedName>
        <fullName evidence="7">Membrane protein TerC, possibly involved in tellurium resistance</fullName>
    </submittedName>
</protein>
<feature type="transmembrane region" description="Helical" evidence="6">
    <location>
        <begin position="56"/>
        <end position="79"/>
    </location>
</feature>
<accession>A0A8G2EVN4</accession>
<dbReference type="GO" id="GO:0016020">
    <property type="term" value="C:membrane"/>
    <property type="evidence" value="ECO:0007669"/>
    <property type="project" value="UniProtKB-SubCell"/>
</dbReference>
<proteinExistence type="inferred from homology"/>
<evidence type="ECO:0000256" key="1">
    <source>
        <dbReference type="ARBA" id="ARBA00004141"/>
    </source>
</evidence>
<feature type="transmembrane region" description="Helical" evidence="6">
    <location>
        <begin position="125"/>
        <end position="152"/>
    </location>
</feature>
<sequence length="245" mass="26251">MMDLLADPTVWASFLTLTLMEIVLGIDNVVFVSIIANRLPEKQRPLGRTIGLAGALVMRIALLFAITWVIGLTAVAFSVQGVDLSWRDLILIAGGAFLLAKATLEIHKTVEGDEEDQGPKKGISAGFTSVVIQIMALDMVFSVDSILTAIGMVEHIEVMVAAVVVSIGVMMAAAGAIADFIHKHPTSKMLALSFLMLIGVALVADGLQFHIPRGYLYAAIGFAIAVEALNQLARRNRRKGQTLKT</sequence>
<gene>
    <name evidence="7" type="ORF">SAMN05660686_01120</name>
</gene>
<dbReference type="Pfam" id="PF03741">
    <property type="entry name" value="TerC"/>
    <property type="match status" value="1"/>
</dbReference>
<feature type="transmembrane region" description="Helical" evidence="6">
    <location>
        <begin position="85"/>
        <end position="104"/>
    </location>
</feature>
<feature type="transmembrane region" description="Helical" evidence="6">
    <location>
        <begin position="215"/>
        <end position="233"/>
    </location>
</feature>
<keyword evidence="5 6" id="KW-0472">Membrane</keyword>
<feature type="transmembrane region" description="Helical" evidence="6">
    <location>
        <begin position="12"/>
        <end position="35"/>
    </location>
</feature>
<comment type="similarity">
    <text evidence="2">Belongs to the TerC family.</text>
</comment>